<evidence type="ECO:0000313" key="4">
    <source>
        <dbReference type="EMBL" id="TGX53365.1"/>
    </source>
</evidence>
<feature type="region of interest" description="Disordered" evidence="1">
    <location>
        <begin position="24"/>
        <end position="53"/>
    </location>
</feature>
<dbReference type="SUPFAM" id="SSF50952">
    <property type="entry name" value="Soluble quinoprotein glucose dehydrogenase"/>
    <property type="match status" value="1"/>
</dbReference>
<feature type="chain" id="PRO_5020855047" evidence="2">
    <location>
        <begin position="20"/>
        <end position="396"/>
    </location>
</feature>
<gene>
    <name evidence="4" type="ORF">E5A73_10985</name>
</gene>
<dbReference type="InterPro" id="IPR011042">
    <property type="entry name" value="6-blade_b-propeller_TolB-like"/>
</dbReference>
<dbReference type="EMBL" id="SRXT01000004">
    <property type="protein sequence ID" value="TGX53365.1"/>
    <property type="molecule type" value="Genomic_DNA"/>
</dbReference>
<sequence length="396" mass="40934">MWHNLLLASVALATLSACGGGGDGGVVTPTPTPSASPSPTPSPAPSPTPTATPITSVRSTAVASFSWPWAMVFMPDGRLLVTEKPGTLRIAAQDGTKSAALGGVPAVSYAEQGGLLDVALHPNFATNKLVYLSFAEPGTGGAGLAVARGTLVEDASGPRLTGTTVFWRQTPKVSDTGQYGGRMAFAPDGKLFVTAGDRRAISRVQDMSTTIGKIVRLNDDGTVPAGNPFAATAGARPEIWTLGHRNPYGLAFDSAGRLWEHEMGPAGGDEFNLIVAGQNYGWPNVSNGQNYDGSNIPDHTPGDGYAAPFVSWTPVIAPGGMIIYGGALFGAWQGDAIIAGMTSRGLVRVRFTATSGAEAQRIGLGQRIREVEQGPDGAIWVLEDAANGRLLKLTPG</sequence>
<dbReference type="PANTHER" id="PTHR19328">
    <property type="entry name" value="HEDGEHOG-INTERACTING PROTEIN"/>
    <property type="match status" value="1"/>
</dbReference>
<dbReference type="InterPro" id="IPR012938">
    <property type="entry name" value="Glc/Sorbosone_DH"/>
</dbReference>
<dbReference type="OrthoDB" id="9770043at2"/>
<comment type="caution">
    <text evidence="4">The sequence shown here is derived from an EMBL/GenBank/DDBJ whole genome shotgun (WGS) entry which is preliminary data.</text>
</comment>
<evidence type="ECO:0000256" key="1">
    <source>
        <dbReference type="SAM" id="MobiDB-lite"/>
    </source>
</evidence>
<dbReference type="AlphaFoldDB" id="A0A4S1XC17"/>
<dbReference type="Pfam" id="PF07995">
    <property type="entry name" value="GSDH"/>
    <property type="match status" value="1"/>
</dbReference>
<dbReference type="RefSeq" id="WP_135963873.1">
    <property type="nucleotide sequence ID" value="NZ_SRXT01000004.1"/>
</dbReference>
<keyword evidence="5" id="KW-1185">Reference proteome</keyword>
<dbReference type="PANTHER" id="PTHR19328:SF75">
    <property type="entry name" value="ALDOSE SUGAR DEHYDROGENASE YLII"/>
    <property type="match status" value="1"/>
</dbReference>
<evidence type="ECO:0000256" key="2">
    <source>
        <dbReference type="SAM" id="SignalP"/>
    </source>
</evidence>
<keyword evidence="2" id="KW-0732">Signal</keyword>
<name>A0A4S1XC17_9SPHN</name>
<feature type="signal peptide" evidence="2">
    <location>
        <begin position="1"/>
        <end position="19"/>
    </location>
</feature>
<feature type="domain" description="Glucose/Sorbosone dehydrogenase" evidence="3">
    <location>
        <begin position="67"/>
        <end position="392"/>
    </location>
</feature>
<proteinExistence type="predicted"/>
<accession>A0A4S1XC17</accession>
<reference evidence="4 5" key="1">
    <citation type="submission" date="2019-04" db="EMBL/GenBank/DDBJ databases">
        <title>Sphingomonas psychrotolerans sp. nov., isolated from soil in the Tianshan Mountains, Xinjiang, China.</title>
        <authorList>
            <person name="Luo Y."/>
            <person name="Sheng H."/>
        </authorList>
    </citation>
    <scope>NUCLEOTIDE SEQUENCE [LARGE SCALE GENOMIC DNA]</scope>
    <source>
        <strain evidence="4 5">ZFGT-11</strain>
    </source>
</reference>
<organism evidence="4 5">
    <name type="scientific">Sphingomonas gei</name>
    <dbReference type="NCBI Taxonomy" id="1395960"/>
    <lineage>
        <taxon>Bacteria</taxon>
        <taxon>Pseudomonadati</taxon>
        <taxon>Pseudomonadota</taxon>
        <taxon>Alphaproteobacteria</taxon>
        <taxon>Sphingomonadales</taxon>
        <taxon>Sphingomonadaceae</taxon>
        <taxon>Sphingomonas</taxon>
    </lineage>
</organism>
<dbReference type="Gene3D" id="2.120.10.30">
    <property type="entry name" value="TolB, C-terminal domain"/>
    <property type="match status" value="1"/>
</dbReference>
<dbReference type="Proteomes" id="UP000306147">
    <property type="component" value="Unassembled WGS sequence"/>
</dbReference>
<feature type="compositionally biased region" description="Pro residues" evidence="1">
    <location>
        <begin position="30"/>
        <end position="50"/>
    </location>
</feature>
<protein>
    <submittedName>
        <fullName evidence="4">PQQ-dependent sugar dehydrogenase</fullName>
    </submittedName>
</protein>
<dbReference type="InterPro" id="IPR011041">
    <property type="entry name" value="Quinoprot_gluc/sorb_DH_b-prop"/>
</dbReference>
<evidence type="ECO:0000259" key="3">
    <source>
        <dbReference type="Pfam" id="PF07995"/>
    </source>
</evidence>
<evidence type="ECO:0000313" key="5">
    <source>
        <dbReference type="Proteomes" id="UP000306147"/>
    </source>
</evidence>